<dbReference type="PANTHER" id="PTHR32309">
    <property type="entry name" value="TYROSINE-PROTEIN KINASE"/>
    <property type="match status" value="1"/>
</dbReference>
<keyword evidence="1" id="KW-0812">Transmembrane</keyword>
<keyword evidence="3" id="KW-1185">Reference proteome</keyword>
<dbReference type="GO" id="GO:0005886">
    <property type="term" value="C:plasma membrane"/>
    <property type="evidence" value="ECO:0007669"/>
    <property type="project" value="TreeGrafter"/>
</dbReference>
<dbReference type="OrthoDB" id="1522571at2"/>
<dbReference type="Proteomes" id="UP000256373">
    <property type="component" value="Unassembled WGS sequence"/>
</dbReference>
<evidence type="ECO:0000313" key="3">
    <source>
        <dbReference type="Proteomes" id="UP000256373"/>
    </source>
</evidence>
<comment type="caution">
    <text evidence="2">The sequence shown here is derived from an EMBL/GenBank/DDBJ whole genome shotgun (WGS) entry which is preliminary data.</text>
</comment>
<dbReference type="EMBL" id="QNUL01000005">
    <property type="protein sequence ID" value="REA62507.1"/>
    <property type="molecule type" value="Genomic_DNA"/>
</dbReference>
<dbReference type="GO" id="GO:0004713">
    <property type="term" value="F:protein tyrosine kinase activity"/>
    <property type="evidence" value="ECO:0007669"/>
    <property type="project" value="TreeGrafter"/>
</dbReference>
<feature type="transmembrane region" description="Helical" evidence="1">
    <location>
        <begin position="320"/>
        <end position="339"/>
    </location>
</feature>
<evidence type="ECO:0008006" key="4">
    <source>
        <dbReference type="Google" id="ProtNLM"/>
    </source>
</evidence>
<keyword evidence="1" id="KW-0472">Membrane</keyword>
<reference evidence="2 3" key="1">
    <citation type="submission" date="2018-07" db="EMBL/GenBank/DDBJ databases">
        <title>Dyadobacter roseus sp. nov., isolated from rose rhizosphere soil.</title>
        <authorList>
            <person name="Chen L."/>
        </authorList>
    </citation>
    <scope>NUCLEOTIDE SEQUENCE [LARGE SCALE GENOMIC DNA]</scope>
    <source>
        <strain evidence="2 3">RS19</strain>
    </source>
</reference>
<dbReference type="RefSeq" id="WP_115830538.1">
    <property type="nucleotide sequence ID" value="NZ_QNUL01000005.1"/>
</dbReference>
<dbReference type="PANTHER" id="PTHR32309:SF13">
    <property type="entry name" value="FERRIC ENTEROBACTIN TRANSPORT PROTEIN FEPE"/>
    <property type="match status" value="1"/>
</dbReference>
<proteinExistence type="predicted"/>
<protein>
    <recommendedName>
        <fullName evidence="4">Lipopolysaccharide biosynthesis protein</fullName>
    </recommendedName>
</protein>
<keyword evidence="1" id="KW-1133">Transmembrane helix</keyword>
<name>A0A3D8YDA8_9BACT</name>
<evidence type="ECO:0000256" key="1">
    <source>
        <dbReference type="SAM" id="Phobius"/>
    </source>
</evidence>
<accession>A0A3D8YDA8</accession>
<feature type="transmembrane region" description="Helical" evidence="1">
    <location>
        <begin position="27"/>
        <end position="48"/>
    </location>
</feature>
<evidence type="ECO:0000313" key="2">
    <source>
        <dbReference type="EMBL" id="REA62507.1"/>
    </source>
</evidence>
<gene>
    <name evidence="2" type="ORF">DSL64_09675</name>
</gene>
<organism evidence="2 3">
    <name type="scientific">Dyadobacter luteus</name>
    <dbReference type="NCBI Taxonomy" id="2259619"/>
    <lineage>
        <taxon>Bacteria</taxon>
        <taxon>Pseudomonadati</taxon>
        <taxon>Bacteroidota</taxon>
        <taxon>Cytophagia</taxon>
        <taxon>Cytophagales</taxon>
        <taxon>Spirosomataceae</taxon>
        <taxon>Dyadobacter</taxon>
    </lineage>
</organism>
<sequence length="353" mass="40581">MITNQTEIKNQSFEIGLMDVVNFSRKYFLRLFFVFAVFTISGIAISFLRPKRYTAQTILLPEYKIGKTNSFFSMAVGANENGAEKLIPDLYPTILNSSPFGQYLLKTPIVDEANNNYPSLEKYLARSSNGNWLNQFSFSEKQPVVKPVVKPQIVGLSVQALTNEEEQNIKSAKSLIKTTVDTENGIIKIECELVDPVVAAILVEASKTYLTNYVEEYRTSKTELQEDFLEKRVKEVKKRQENAEYALQSYRDRNRNSFLNVARIEEQRLQAEYTLAQSIYSDLAFKLEQSKIKVKEERPVFKVLEPTRVPLVKSSPNRPLFGLITGAIGAFLMLIYIIFFKERLHLKFFQMIK</sequence>
<dbReference type="InterPro" id="IPR050445">
    <property type="entry name" value="Bact_polysacc_biosynth/exp"/>
</dbReference>
<dbReference type="AlphaFoldDB" id="A0A3D8YDA8"/>